<evidence type="ECO:0000313" key="2">
    <source>
        <dbReference type="Proteomes" id="UP000219914"/>
    </source>
</evidence>
<accession>A0ABX4JS92</accession>
<dbReference type="EMBL" id="NWSY01000012">
    <property type="protein sequence ID" value="PDT22319.1"/>
    <property type="molecule type" value="Genomic_DNA"/>
</dbReference>
<comment type="caution">
    <text evidence="1">The sequence shown here is derived from an EMBL/GenBank/DDBJ whole genome shotgun (WGS) entry which is preliminary data.</text>
</comment>
<organism evidence="1 2">
    <name type="scientific">Rhizobium hidalgonense</name>
    <dbReference type="NCBI Taxonomy" id="1538159"/>
    <lineage>
        <taxon>Bacteria</taxon>
        <taxon>Pseudomonadati</taxon>
        <taxon>Pseudomonadota</taxon>
        <taxon>Alphaproteobacteria</taxon>
        <taxon>Hyphomicrobiales</taxon>
        <taxon>Rhizobiaceae</taxon>
        <taxon>Rhizobium/Agrobacterium group</taxon>
        <taxon>Rhizobium</taxon>
    </lineage>
</organism>
<proteinExistence type="predicted"/>
<keyword evidence="2" id="KW-1185">Reference proteome</keyword>
<gene>
    <name evidence="1" type="ORF">CO674_17150</name>
</gene>
<dbReference type="Proteomes" id="UP000219914">
    <property type="component" value="Unassembled WGS sequence"/>
</dbReference>
<reference evidence="1 2" key="1">
    <citation type="submission" date="2017-09" db="EMBL/GenBank/DDBJ databases">
        <title>Comparative genomics of rhizobia isolated from Phaseolus vulgaris in China.</title>
        <authorList>
            <person name="Tong W."/>
        </authorList>
    </citation>
    <scope>NUCLEOTIDE SEQUENCE [LARGE SCALE GENOMIC DNA]</scope>
    <source>
        <strain evidence="1 2">FH14</strain>
    </source>
</reference>
<name>A0ABX4JS92_9HYPH</name>
<evidence type="ECO:0000313" key="1">
    <source>
        <dbReference type="EMBL" id="PDT22319.1"/>
    </source>
</evidence>
<sequence length="107" mass="11977">MKISFENDELRDSCCLYERGEEAFGPFLANIVFNMLAEAEAADNAVEWHEILVNDLLSCGADAFQIAVGPDYIANFVPVGRKYAVGEDGKTEWSSVTRLKVTAIWRR</sequence>
<protein>
    <submittedName>
        <fullName evidence="1">Uncharacterized protein</fullName>
    </submittedName>
</protein>